<evidence type="ECO:0000313" key="11">
    <source>
        <dbReference type="Proteomes" id="UP000324646"/>
    </source>
</evidence>
<feature type="transmembrane region" description="Helical" evidence="8">
    <location>
        <begin position="359"/>
        <end position="388"/>
    </location>
</feature>
<dbReference type="PANTHER" id="PTHR43568">
    <property type="entry name" value="P PROTEIN"/>
    <property type="match status" value="1"/>
</dbReference>
<evidence type="ECO:0000256" key="2">
    <source>
        <dbReference type="ARBA" id="ARBA00009843"/>
    </source>
</evidence>
<keyword evidence="7 8" id="KW-0472">Membrane</keyword>
<comment type="similarity">
    <text evidence="2">Belongs to the CitM (TC 2.A.11) transporter family.</text>
</comment>
<dbReference type="PRINTS" id="PR00758">
    <property type="entry name" value="ARSENICPUMP"/>
</dbReference>
<evidence type="ECO:0000256" key="1">
    <source>
        <dbReference type="ARBA" id="ARBA00004651"/>
    </source>
</evidence>
<dbReference type="GO" id="GO:0005886">
    <property type="term" value="C:plasma membrane"/>
    <property type="evidence" value="ECO:0007669"/>
    <property type="project" value="UniProtKB-SubCell"/>
</dbReference>
<dbReference type="RefSeq" id="WP_148809570.1">
    <property type="nucleotide sequence ID" value="NZ_CP042243.1"/>
</dbReference>
<evidence type="ECO:0000256" key="3">
    <source>
        <dbReference type="ARBA" id="ARBA00022448"/>
    </source>
</evidence>
<keyword evidence="6 8" id="KW-1133">Transmembrane helix</keyword>
<dbReference type="Pfam" id="PF03600">
    <property type="entry name" value="CitMHS"/>
    <property type="match status" value="1"/>
</dbReference>
<dbReference type="InterPro" id="IPR000802">
    <property type="entry name" value="Arsenical_pump_ArsB"/>
</dbReference>
<dbReference type="OrthoDB" id="9765532at2"/>
<evidence type="ECO:0000256" key="5">
    <source>
        <dbReference type="ARBA" id="ARBA00022692"/>
    </source>
</evidence>
<dbReference type="InterPro" id="IPR051475">
    <property type="entry name" value="Diverse_Ion_Transporter"/>
</dbReference>
<feature type="transmembrane region" description="Helical" evidence="8">
    <location>
        <begin position="52"/>
        <end position="71"/>
    </location>
</feature>
<dbReference type="GO" id="GO:0015105">
    <property type="term" value="F:arsenite transmembrane transporter activity"/>
    <property type="evidence" value="ECO:0007669"/>
    <property type="project" value="InterPro"/>
</dbReference>
<feature type="transmembrane region" description="Helical" evidence="8">
    <location>
        <begin position="400"/>
        <end position="423"/>
    </location>
</feature>
<dbReference type="CDD" id="cd01116">
    <property type="entry name" value="P_permease"/>
    <property type="match status" value="1"/>
</dbReference>
<keyword evidence="11" id="KW-1185">Reference proteome</keyword>
<feature type="transmembrane region" description="Helical" evidence="8">
    <location>
        <begin position="173"/>
        <end position="192"/>
    </location>
</feature>
<dbReference type="PANTHER" id="PTHR43568:SF1">
    <property type="entry name" value="P PROTEIN"/>
    <property type="match status" value="1"/>
</dbReference>
<comment type="subcellular location">
    <subcellularLocation>
        <location evidence="1">Cell membrane</location>
        <topology evidence="1">Multi-pass membrane protein</topology>
    </subcellularLocation>
</comment>
<feature type="transmembrane region" description="Helical" evidence="8">
    <location>
        <begin position="229"/>
        <end position="260"/>
    </location>
</feature>
<dbReference type="Proteomes" id="UP000324646">
    <property type="component" value="Chromosome"/>
</dbReference>
<dbReference type="EMBL" id="CP042243">
    <property type="protein sequence ID" value="QEK12415.1"/>
    <property type="molecule type" value="Genomic_DNA"/>
</dbReference>
<feature type="transmembrane region" description="Helical" evidence="8">
    <location>
        <begin position="280"/>
        <end position="303"/>
    </location>
</feature>
<evidence type="ECO:0000313" key="10">
    <source>
        <dbReference type="EMBL" id="QEK12415.1"/>
    </source>
</evidence>
<evidence type="ECO:0000259" key="9">
    <source>
        <dbReference type="Pfam" id="PF03600"/>
    </source>
</evidence>
<gene>
    <name evidence="10" type="ORF">FQB35_08520</name>
</gene>
<feature type="domain" description="Citrate transporter-like" evidence="9">
    <location>
        <begin position="18"/>
        <end position="366"/>
    </location>
</feature>
<proteinExistence type="inferred from homology"/>
<protein>
    <submittedName>
        <fullName evidence="10">ArsB/NhaD family transporter</fullName>
    </submittedName>
</protein>
<evidence type="ECO:0000256" key="6">
    <source>
        <dbReference type="ARBA" id="ARBA00022989"/>
    </source>
</evidence>
<feature type="transmembrane region" description="Helical" evidence="8">
    <location>
        <begin position="315"/>
        <end position="339"/>
    </location>
</feature>
<feature type="transmembrane region" description="Helical" evidence="8">
    <location>
        <begin position="29"/>
        <end position="46"/>
    </location>
</feature>
<organism evidence="10 11">
    <name type="scientific">Crassaminicella thermophila</name>
    <dbReference type="NCBI Taxonomy" id="2599308"/>
    <lineage>
        <taxon>Bacteria</taxon>
        <taxon>Bacillati</taxon>
        <taxon>Bacillota</taxon>
        <taxon>Clostridia</taxon>
        <taxon>Eubacteriales</taxon>
        <taxon>Clostridiaceae</taxon>
        <taxon>Crassaminicella</taxon>
    </lineage>
</organism>
<evidence type="ECO:0000256" key="4">
    <source>
        <dbReference type="ARBA" id="ARBA00022475"/>
    </source>
</evidence>
<keyword evidence="3" id="KW-0813">Transport</keyword>
<evidence type="ECO:0000256" key="8">
    <source>
        <dbReference type="SAM" id="Phobius"/>
    </source>
</evidence>
<dbReference type="InterPro" id="IPR004680">
    <property type="entry name" value="Cit_transptr-like_dom"/>
</dbReference>
<feature type="transmembrane region" description="Helical" evidence="8">
    <location>
        <begin position="6"/>
        <end position="22"/>
    </location>
</feature>
<name>A0A5C0SD03_CRATE</name>
<keyword evidence="4" id="KW-1003">Cell membrane</keyword>
<accession>A0A5C0SD03</accession>
<reference evidence="10 11" key="1">
    <citation type="submission" date="2019-07" db="EMBL/GenBank/DDBJ databases">
        <title>Complete genome of Crassaminicella thermophila SY095.</title>
        <authorList>
            <person name="Li X."/>
        </authorList>
    </citation>
    <scope>NUCLEOTIDE SEQUENCE [LARGE SCALE GENOMIC DNA]</scope>
    <source>
        <strain evidence="10 11">SY095</strain>
    </source>
</reference>
<sequence>MLHNHLTIALIIFTLTYGAIVSEKINRTAVALLGAVLMLIFKVISQDFAFEVIDFNTLGLLIGMMIIVNILKRTGIFQYLAIRTAKKSNGDPWRIILLFSVITALSSALLDNVTTILLIAPVTLVITDTLNVNPIPFLIPEILAANIGGTTTLIGDPPNIMIGGATNLGFIDFIVNLFPVVLVIFIITLFLLKLIFRNSLKVNEENKRKIASLSEEKAIKDKVLLIKSISVLILTMIGFTVHQILGFESATIAMFGAAILLLISNIEPEEILLEVEWPTIFFFAALFILVGALEEVGVIKFMATKLIKLTKGNTFVTTMLILWLSAIASSFLDNIPFVATMIPLIKNLEVISDVNLVPLWWALALGACLGGNGTLVGASANVIVAGILERRCNKLSFAEYMKVGFPLMIVSIILSSIYLIVFYL</sequence>
<feature type="transmembrane region" description="Helical" evidence="8">
    <location>
        <begin position="92"/>
        <end position="110"/>
    </location>
</feature>
<keyword evidence="5 8" id="KW-0812">Transmembrane</keyword>
<evidence type="ECO:0000256" key="7">
    <source>
        <dbReference type="ARBA" id="ARBA00023136"/>
    </source>
</evidence>
<dbReference type="KEGG" id="crs:FQB35_08520"/>
<dbReference type="AlphaFoldDB" id="A0A5C0SD03"/>